<evidence type="ECO:0000313" key="3">
    <source>
        <dbReference type="Proteomes" id="UP000595894"/>
    </source>
</evidence>
<gene>
    <name evidence="2" type="ORF">H5J25_02755</name>
</gene>
<name>A0A974NVP5_9SPHN</name>
<dbReference type="InterPro" id="IPR005625">
    <property type="entry name" value="PepSY-ass_TM"/>
</dbReference>
<feature type="transmembrane region" description="Helical" evidence="1">
    <location>
        <begin position="328"/>
        <end position="348"/>
    </location>
</feature>
<accession>A0A974NVP5</accession>
<proteinExistence type="predicted"/>
<dbReference type="AlphaFoldDB" id="A0A974NVP5"/>
<feature type="transmembrane region" description="Helical" evidence="1">
    <location>
        <begin position="188"/>
        <end position="209"/>
    </location>
</feature>
<protein>
    <submittedName>
        <fullName evidence="2">PepSY domain-containing protein</fullName>
    </submittedName>
</protein>
<dbReference type="KEGG" id="sari:H5J25_02755"/>
<keyword evidence="1" id="KW-1133">Transmembrane helix</keyword>
<dbReference type="PANTHER" id="PTHR34219">
    <property type="entry name" value="IRON-REGULATED INNER MEMBRANE PROTEIN-RELATED"/>
    <property type="match status" value="1"/>
</dbReference>
<evidence type="ECO:0000256" key="1">
    <source>
        <dbReference type="SAM" id="Phobius"/>
    </source>
</evidence>
<sequence length="370" mass="40583">MRRIHLWLGLGIGLLFAVLGLTGSALVYYTEVDSALHPVLQSDAETPAPDWRSPVWDRALATGRARWHAGGGKWTLEVTGHGGAIPARYYAMQGHHADRTMIWFSPDGARVVRAEPWGGYLMTWIYQLHMQILAGDPGMQIVGWSGVAMLLLLISGIVAWWPRGSWRKALMFKRDAAPIRRMHDLHKLSGLISSVLLLIVVATGVLLALPKVAQVLIAPAPVPTVKPQPSGQDRLTIARALGIAHRAMPDGRLTFIDIPDSATAPFRMRFQVPGDPHPRFPGSFVFVDQSSGHVLAVHDVRRLGARTTISSWIRTLHDGTVGGTTTRILAILLGFVPAFLFCTGLIHWRHRRRGVATAKARDAVSRLALS</sequence>
<dbReference type="Proteomes" id="UP000595894">
    <property type="component" value="Chromosome"/>
</dbReference>
<keyword evidence="1" id="KW-0812">Transmembrane</keyword>
<evidence type="ECO:0000313" key="2">
    <source>
        <dbReference type="EMBL" id="QQV77720.1"/>
    </source>
</evidence>
<keyword evidence="3" id="KW-1185">Reference proteome</keyword>
<keyword evidence="1" id="KW-0472">Membrane</keyword>
<reference evidence="3" key="1">
    <citation type="submission" date="2020-09" db="EMBL/GenBank/DDBJ databases">
        <title>Sphingomonas sp., a new species isolated from pork steak.</title>
        <authorList>
            <person name="Heidler von Heilborn D."/>
        </authorList>
    </citation>
    <scope>NUCLEOTIDE SEQUENCE [LARGE SCALE GENOMIC DNA]</scope>
</reference>
<feature type="transmembrane region" description="Helical" evidence="1">
    <location>
        <begin position="7"/>
        <end position="29"/>
    </location>
</feature>
<dbReference type="EMBL" id="CP061035">
    <property type="protein sequence ID" value="QQV77720.1"/>
    <property type="molecule type" value="Genomic_DNA"/>
</dbReference>
<organism evidence="2 3">
    <name type="scientific">Sphingomonas aliaeris</name>
    <dbReference type="NCBI Taxonomy" id="2759526"/>
    <lineage>
        <taxon>Bacteria</taxon>
        <taxon>Pseudomonadati</taxon>
        <taxon>Pseudomonadota</taxon>
        <taxon>Alphaproteobacteria</taxon>
        <taxon>Sphingomonadales</taxon>
        <taxon>Sphingomonadaceae</taxon>
        <taxon>Sphingomonas</taxon>
    </lineage>
</organism>
<dbReference type="Pfam" id="PF03929">
    <property type="entry name" value="PepSY_TM"/>
    <property type="match status" value="1"/>
</dbReference>
<feature type="transmembrane region" description="Helical" evidence="1">
    <location>
        <begin position="141"/>
        <end position="161"/>
    </location>
</feature>
<dbReference type="PANTHER" id="PTHR34219:SF3">
    <property type="entry name" value="BLL7967 PROTEIN"/>
    <property type="match status" value="1"/>
</dbReference>
<dbReference type="RefSeq" id="WP_202094518.1">
    <property type="nucleotide sequence ID" value="NZ_CP061035.1"/>
</dbReference>